<dbReference type="PROSITE" id="PS50012">
    <property type="entry name" value="RCC1_3"/>
    <property type="match status" value="2"/>
</dbReference>
<dbReference type="InterPro" id="IPR009091">
    <property type="entry name" value="RCC1/BLIP-II"/>
</dbReference>
<dbReference type="Proteomes" id="UP000838686">
    <property type="component" value="Unassembled WGS sequence"/>
</dbReference>
<dbReference type="InterPro" id="IPR000408">
    <property type="entry name" value="Reg_chr_condens"/>
</dbReference>
<evidence type="ECO:0000313" key="3">
    <source>
        <dbReference type="EMBL" id="CAH1220887.1"/>
    </source>
</evidence>
<evidence type="ECO:0008006" key="5">
    <source>
        <dbReference type="Google" id="ProtNLM"/>
    </source>
</evidence>
<sequence>MYVTKVSMAMRMGWLCVCFLIACSTLGNTAIVHADNTSEISTTQLKAMFEKATALNKRITITDSASYLLDTKGNLWGWGEVDTCGCSLLKPKQLAGMNNLAQYTNNAALYKDGSLVISFYGKSAQILKSKNIDKIAGNYFLKKDGSVWKWEYSYVSWNTYEKKIEQVKGLKNIVNIANGDNLALALDSSGRVWAWGDTTIVNSSQHKSNIFTYDWFPVEDHTPIPTIIKNIPKMIDIKVGENYPVLLSSSYDVYAYQIRKGTKFVYDPVKVVEKAIGISTYSSNSWGRTEQYALRADGTVWTWGREATEAAARINEISDATYFSAGQSHQLMIKKDGNLYGIGYNSNGQLGTGAPVPVSNYSNPYQVKGINNVVSLFESDRHVLASTKEGKLYGWGNNENKEILPGEKTEILTPALISSLSNVKKVGAGEGFSIALTRAGGLFAWGLTEYFGLQGNVGEPRLIEGVPVNIKNFSVHGKKITALTMDGYIYQIGGEQGKEITQIDIDQVEAVAANWIHSYGIKRDGSVWRWSTSEAGIGVKKAVKIDGLKDIKQITTGYSNGEYLYARDNKGNIWMWGDNTSRRLDFLPASVITKPVNITGNLRSFTNQGKNKKKAPYIIHMVSGPRLTIAADKSGSLYGLGGMFGVLSNSKFKLNINGIFHNNSNYYILQNNELWVIGGSNAYGQLGIGLKSYYATPQKTLIDRKLITN</sequence>
<dbReference type="PANTHER" id="PTHR22870:SF466">
    <property type="entry name" value="ANKYRIN REPEAT-CONTAINING PROTEIN"/>
    <property type="match status" value="1"/>
</dbReference>
<feature type="signal peptide" evidence="2">
    <location>
        <begin position="1"/>
        <end position="34"/>
    </location>
</feature>
<dbReference type="RefSeq" id="WP_236345171.1">
    <property type="nucleotide sequence ID" value="NZ_CAKMMF010000034.1"/>
</dbReference>
<protein>
    <recommendedName>
        <fullName evidence="5">Alpha-tubulin suppressor</fullName>
    </recommendedName>
</protein>
<name>A0ABN8H2U8_9BACL</name>
<dbReference type="PROSITE" id="PS51257">
    <property type="entry name" value="PROKAR_LIPOPROTEIN"/>
    <property type="match status" value="1"/>
</dbReference>
<proteinExistence type="predicted"/>
<feature type="chain" id="PRO_5046687294" description="Alpha-tubulin suppressor" evidence="2">
    <location>
        <begin position="35"/>
        <end position="709"/>
    </location>
</feature>
<evidence type="ECO:0000256" key="1">
    <source>
        <dbReference type="ARBA" id="ARBA00022737"/>
    </source>
</evidence>
<comment type="caution">
    <text evidence="3">The sequence shown here is derived from an EMBL/GenBank/DDBJ whole genome shotgun (WGS) entry which is preliminary data.</text>
</comment>
<dbReference type="Pfam" id="PF00415">
    <property type="entry name" value="RCC1"/>
    <property type="match status" value="2"/>
</dbReference>
<reference evidence="3" key="1">
    <citation type="submission" date="2022-01" db="EMBL/GenBank/DDBJ databases">
        <authorList>
            <person name="Criscuolo A."/>
        </authorList>
    </citation>
    <scope>NUCLEOTIDE SEQUENCE</scope>
    <source>
        <strain evidence="3">CIP111893</strain>
    </source>
</reference>
<accession>A0ABN8H2U8</accession>
<keyword evidence="2" id="KW-0732">Signal</keyword>
<gene>
    <name evidence="3" type="ORF">PAECIP111893_04635</name>
</gene>
<keyword evidence="4" id="KW-1185">Reference proteome</keyword>
<dbReference type="EMBL" id="CAKMMF010000034">
    <property type="protein sequence ID" value="CAH1220887.1"/>
    <property type="molecule type" value="Genomic_DNA"/>
</dbReference>
<organism evidence="3 4">
    <name type="scientific">Paenibacillus plantiphilus</name>
    <dbReference type="NCBI Taxonomy" id="2905650"/>
    <lineage>
        <taxon>Bacteria</taxon>
        <taxon>Bacillati</taxon>
        <taxon>Bacillota</taxon>
        <taxon>Bacilli</taxon>
        <taxon>Bacillales</taxon>
        <taxon>Paenibacillaceae</taxon>
        <taxon>Paenibacillus</taxon>
    </lineage>
</organism>
<dbReference type="PRINTS" id="PR00633">
    <property type="entry name" value="RCCNDNSATION"/>
</dbReference>
<dbReference type="PANTHER" id="PTHR22870">
    <property type="entry name" value="REGULATOR OF CHROMOSOME CONDENSATION"/>
    <property type="match status" value="1"/>
</dbReference>
<dbReference type="InterPro" id="IPR051210">
    <property type="entry name" value="Ub_ligase/GEF_domain"/>
</dbReference>
<dbReference type="Gene3D" id="2.130.10.30">
    <property type="entry name" value="Regulator of chromosome condensation 1/beta-lactamase-inhibitor protein II"/>
    <property type="match status" value="3"/>
</dbReference>
<keyword evidence="1" id="KW-0677">Repeat</keyword>
<evidence type="ECO:0000256" key="2">
    <source>
        <dbReference type="SAM" id="SignalP"/>
    </source>
</evidence>
<dbReference type="SUPFAM" id="SSF50985">
    <property type="entry name" value="RCC1/BLIP-II"/>
    <property type="match status" value="2"/>
</dbReference>
<evidence type="ECO:0000313" key="4">
    <source>
        <dbReference type="Proteomes" id="UP000838686"/>
    </source>
</evidence>